<feature type="compositionally biased region" description="Polar residues" evidence="1">
    <location>
        <begin position="151"/>
        <end position="160"/>
    </location>
</feature>
<reference evidence="2" key="1">
    <citation type="submission" date="2019-08" db="EMBL/GenBank/DDBJ databases">
        <title>The genome of the North American firefly Photinus pyralis.</title>
        <authorList>
            <consortium name="Photinus pyralis genome working group"/>
            <person name="Fallon T.R."/>
            <person name="Sander Lower S.E."/>
            <person name="Weng J.-K."/>
        </authorList>
    </citation>
    <scope>NUCLEOTIDE SEQUENCE</scope>
    <source>
        <strain evidence="2">TRF0915ILg1</strain>
        <tissue evidence="2">Whole body</tissue>
    </source>
</reference>
<sequence>MRRILEDIPSIPRIPSIAPLHLGITTRVMAKKLAQNKEEIAELKKNPKEKDVVRHRRRSSKFLEGATIPNSIIKADIGSTESAEQKDIDNKQDREEFVEKLMKRLQPQKKMHHSIYDEDVDREALNKIKKELQRRSLLPLHSEDEVDKKSISTVSNNNNDKSIKDPWEELKEKRRISRRTSILAPLNGEKRPTYESIKKAIQNSKIIQQLLDADNIEQQKIKQIQTGRSLLTNEMKENIAVPHQASLPGSPTLNIKVPKRDSIKVKEKKVPKKRPSLKSDKVFGASINEKSVKQKSSLESKKFIRKSTNSKMFKDELQRFSTSISNNAVTKQRKPTR</sequence>
<comment type="caution">
    <text evidence="2">The sequence shown here is derived from an EMBL/GenBank/DDBJ whole genome shotgun (WGS) entry which is preliminary data.</text>
</comment>
<name>A0A8K0DIF6_IGNLU</name>
<dbReference type="OrthoDB" id="6777773at2759"/>
<feature type="region of interest" description="Disordered" evidence="1">
    <location>
        <begin position="145"/>
        <end position="164"/>
    </location>
</feature>
<organism evidence="2 3">
    <name type="scientific">Ignelater luminosus</name>
    <name type="common">Cucubano</name>
    <name type="synonym">Pyrophorus luminosus</name>
    <dbReference type="NCBI Taxonomy" id="2038154"/>
    <lineage>
        <taxon>Eukaryota</taxon>
        <taxon>Metazoa</taxon>
        <taxon>Ecdysozoa</taxon>
        <taxon>Arthropoda</taxon>
        <taxon>Hexapoda</taxon>
        <taxon>Insecta</taxon>
        <taxon>Pterygota</taxon>
        <taxon>Neoptera</taxon>
        <taxon>Endopterygota</taxon>
        <taxon>Coleoptera</taxon>
        <taxon>Polyphaga</taxon>
        <taxon>Elateriformia</taxon>
        <taxon>Elateroidea</taxon>
        <taxon>Elateridae</taxon>
        <taxon>Agrypninae</taxon>
        <taxon>Pyrophorini</taxon>
        <taxon>Ignelater</taxon>
    </lineage>
</organism>
<evidence type="ECO:0000256" key="1">
    <source>
        <dbReference type="SAM" id="MobiDB-lite"/>
    </source>
</evidence>
<dbReference type="AlphaFoldDB" id="A0A8K0DIF6"/>
<accession>A0A8K0DIF6</accession>
<evidence type="ECO:0000313" key="2">
    <source>
        <dbReference type="EMBL" id="KAF2904684.1"/>
    </source>
</evidence>
<dbReference type="Proteomes" id="UP000801492">
    <property type="component" value="Unassembled WGS sequence"/>
</dbReference>
<evidence type="ECO:0000313" key="3">
    <source>
        <dbReference type="Proteomes" id="UP000801492"/>
    </source>
</evidence>
<dbReference type="EMBL" id="VTPC01000709">
    <property type="protein sequence ID" value="KAF2904684.1"/>
    <property type="molecule type" value="Genomic_DNA"/>
</dbReference>
<gene>
    <name evidence="2" type="ORF">ILUMI_01490</name>
</gene>
<protein>
    <submittedName>
        <fullName evidence="2">Uncharacterized protein</fullName>
    </submittedName>
</protein>
<keyword evidence="3" id="KW-1185">Reference proteome</keyword>
<proteinExistence type="predicted"/>